<reference evidence="2" key="2">
    <citation type="submission" date="2020-11" db="EMBL/GenBank/DDBJ databases">
        <authorList>
            <person name="McCartney M.A."/>
            <person name="Auch B."/>
            <person name="Kono T."/>
            <person name="Mallez S."/>
            <person name="Becker A."/>
            <person name="Gohl D.M."/>
            <person name="Silverstein K.A.T."/>
            <person name="Koren S."/>
            <person name="Bechman K.B."/>
            <person name="Herman A."/>
            <person name="Abrahante J.E."/>
            <person name="Garbe J."/>
        </authorList>
    </citation>
    <scope>NUCLEOTIDE SEQUENCE</scope>
    <source>
        <strain evidence="2">Duluth1</strain>
        <tissue evidence="2">Whole animal</tissue>
    </source>
</reference>
<accession>A0A9D4JWP2</accession>
<comment type="caution">
    <text evidence="2">The sequence shown here is derived from an EMBL/GenBank/DDBJ whole genome shotgun (WGS) entry which is preliminary data.</text>
</comment>
<evidence type="ECO:0000313" key="2">
    <source>
        <dbReference type="EMBL" id="KAH3827540.1"/>
    </source>
</evidence>
<dbReference type="EMBL" id="JAIWYP010000005">
    <property type="protein sequence ID" value="KAH3827540.1"/>
    <property type="molecule type" value="Genomic_DNA"/>
</dbReference>
<keyword evidence="1" id="KW-0732">Signal</keyword>
<dbReference type="Proteomes" id="UP000828390">
    <property type="component" value="Unassembled WGS sequence"/>
</dbReference>
<gene>
    <name evidence="2" type="ORF">DPMN_129476</name>
</gene>
<keyword evidence="3" id="KW-1185">Reference proteome</keyword>
<sequence length="90" mass="10541">MFFRQLLRSASILVLAAFQNKDWSNITVVDMLCFMARLQTKSNVDRMHDLSPDYIDHRQEFDLQLPKVLVSMMQICIISETSKKIKTLFS</sequence>
<feature type="signal peptide" evidence="1">
    <location>
        <begin position="1"/>
        <end position="16"/>
    </location>
</feature>
<feature type="chain" id="PRO_5039456314" evidence="1">
    <location>
        <begin position="17"/>
        <end position="90"/>
    </location>
</feature>
<evidence type="ECO:0000256" key="1">
    <source>
        <dbReference type="SAM" id="SignalP"/>
    </source>
</evidence>
<dbReference type="AlphaFoldDB" id="A0A9D4JWP2"/>
<organism evidence="2 3">
    <name type="scientific">Dreissena polymorpha</name>
    <name type="common">Zebra mussel</name>
    <name type="synonym">Mytilus polymorpha</name>
    <dbReference type="NCBI Taxonomy" id="45954"/>
    <lineage>
        <taxon>Eukaryota</taxon>
        <taxon>Metazoa</taxon>
        <taxon>Spiralia</taxon>
        <taxon>Lophotrochozoa</taxon>
        <taxon>Mollusca</taxon>
        <taxon>Bivalvia</taxon>
        <taxon>Autobranchia</taxon>
        <taxon>Heteroconchia</taxon>
        <taxon>Euheterodonta</taxon>
        <taxon>Imparidentia</taxon>
        <taxon>Neoheterodontei</taxon>
        <taxon>Myida</taxon>
        <taxon>Dreissenoidea</taxon>
        <taxon>Dreissenidae</taxon>
        <taxon>Dreissena</taxon>
    </lineage>
</organism>
<evidence type="ECO:0000313" key="3">
    <source>
        <dbReference type="Proteomes" id="UP000828390"/>
    </source>
</evidence>
<protein>
    <submittedName>
        <fullName evidence="2">Uncharacterized protein</fullName>
    </submittedName>
</protein>
<reference evidence="2" key="1">
    <citation type="journal article" date="2019" name="bioRxiv">
        <title>The Genome of the Zebra Mussel, Dreissena polymorpha: A Resource for Invasive Species Research.</title>
        <authorList>
            <person name="McCartney M.A."/>
            <person name="Auch B."/>
            <person name="Kono T."/>
            <person name="Mallez S."/>
            <person name="Zhang Y."/>
            <person name="Obille A."/>
            <person name="Becker A."/>
            <person name="Abrahante J.E."/>
            <person name="Garbe J."/>
            <person name="Badalamenti J.P."/>
            <person name="Herman A."/>
            <person name="Mangelson H."/>
            <person name="Liachko I."/>
            <person name="Sullivan S."/>
            <person name="Sone E.D."/>
            <person name="Koren S."/>
            <person name="Silverstein K.A.T."/>
            <person name="Beckman K.B."/>
            <person name="Gohl D.M."/>
        </authorList>
    </citation>
    <scope>NUCLEOTIDE SEQUENCE</scope>
    <source>
        <strain evidence="2">Duluth1</strain>
        <tissue evidence="2">Whole animal</tissue>
    </source>
</reference>
<proteinExistence type="predicted"/>
<name>A0A9D4JWP2_DREPO</name>